<keyword evidence="1" id="KW-1133">Transmembrane helix</keyword>
<organism evidence="2 3">
    <name type="scientific">Leuconostoc gasicomitatum</name>
    <dbReference type="NCBI Taxonomy" id="115778"/>
    <lineage>
        <taxon>Bacteria</taxon>
        <taxon>Bacillati</taxon>
        <taxon>Bacillota</taxon>
        <taxon>Bacilli</taxon>
        <taxon>Lactobacillales</taxon>
        <taxon>Lactobacillaceae</taxon>
        <taxon>Leuconostoc</taxon>
        <taxon>Leuconostoc gelidum group</taxon>
    </lineage>
</organism>
<protein>
    <submittedName>
        <fullName evidence="2">ABC transporter permease</fullName>
    </submittedName>
</protein>
<feature type="transmembrane region" description="Helical" evidence="1">
    <location>
        <begin position="144"/>
        <end position="167"/>
    </location>
</feature>
<dbReference type="AlphaFoldDB" id="A0A9Q3XTG6"/>
<dbReference type="RefSeq" id="WP_224144195.1">
    <property type="nucleotide sequence ID" value="NZ_CBCPIF010000001.1"/>
</dbReference>
<dbReference type="Pfam" id="PF12730">
    <property type="entry name" value="ABC2_membrane_4"/>
    <property type="match status" value="1"/>
</dbReference>
<feature type="transmembrane region" description="Helical" evidence="1">
    <location>
        <begin position="61"/>
        <end position="78"/>
    </location>
</feature>
<feature type="transmembrane region" description="Helical" evidence="1">
    <location>
        <begin position="108"/>
        <end position="132"/>
    </location>
</feature>
<feature type="transmembrane region" description="Helical" evidence="1">
    <location>
        <begin position="223"/>
        <end position="244"/>
    </location>
</feature>
<feature type="transmembrane region" description="Helical" evidence="1">
    <location>
        <begin position="21"/>
        <end position="41"/>
    </location>
</feature>
<evidence type="ECO:0000313" key="3">
    <source>
        <dbReference type="Proteomes" id="UP000752647"/>
    </source>
</evidence>
<dbReference type="CDD" id="cd21809">
    <property type="entry name" value="ABC-2_lan_permease-like"/>
    <property type="match status" value="1"/>
</dbReference>
<sequence length="249" mass="28175">MKKIMNLIYIEHLKNKRSMAMPILLVGSFFGLMLGTFLYAANKQVFIKSHTQWLALWGESNLFAAQIFIPMFLGIIVAKNIKNELDNNNLLRIIVSPIKVPQFIMSKWLYIVLLNLMNQVISFLFFIIMGHLLHLPGSVNIGRFLVWSIMGWLGSLGIIAIQIWIALQVEHFTLNLLVNFGAIIFGLMISIINDTLGSFYPYNQMMIGLHAKTLSNFSVNQMMTFPIIIILSTVIGLVGATMAVKRVLN</sequence>
<name>A0A9Q3XTG6_9LACO</name>
<evidence type="ECO:0000313" key="2">
    <source>
        <dbReference type="EMBL" id="MBZ5962670.1"/>
    </source>
</evidence>
<dbReference type="Proteomes" id="UP000752647">
    <property type="component" value="Unassembled WGS sequence"/>
</dbReference>
<gene>
    <name evidence="2" type="ORF">KIJ12_05860</name>
</gene>
<keyword evidence="1" id="KW-0812">Transmembrane</keyword>
<proteinExistence type="predicted"/>
<keyword evidence="1" id="KW-0472">Membrane</keyword>
<feature type="transmembrane region" description="Helical" evidence="1">
    <location>
        <begin position="174"/>
        <end position="192"/>
    </location>
</feature>
<accession>A0A9Q3XTG6</accession>
<dbReference type="EMBL" id="JAHBFI010000014">
    <property type="protein sequence ID" value="MBZ5962670.1"/>
    <property type="molecule type" value="Genomic_DNA"/>
</dbReference>
<comment type="caution">
    <text evidence="2">The sequence shown here is derived from an EMBL/GenBank/DDBJ whole genome shotgun (WGS) entry which is preliminary data.</text>
</comment>
<reference evidence="2" key="1">
    <citation type="submission" date="2021-05" db="EMBL/GenBank/DDBJ databases">
        <title>Pangenome of Leuconostoc gelidum warrants species status for Leuconostoc gelidum subsp. gasicomitatum.</title>
        <authorList>
            <person name="Johansson P."/>
            <person name="Sade E."/>
            <person name="Hultman J."/>
            <person name="Auvinen P."/>
            <person name="Bjorkroth J."/>
        </authorList>
    </citation>
    <scope>NUCLEOTIDE SEQUENCE</scope>
    <source>
        <strain evidence="2">A.21.4</strain>
    </source>
</reference>
<evidence type="ECO:0000256" key="1">
    <source>
        <dbReference type="SAM" id="Phobius"/>
    </source>
</evidence>